<reference evidence="1 2" key="1">
    <citation type="submission" date="2021-03" db="EMBL/GenBank/DDBJ databases">
        <title>Human Oral Microbial Genomes.</title>
        <authorList>
            <person name="Johnston C.D."/>
            <person name="Chen T."/>
            <person name="Dewhirst F.E."/>
        </authorList>
    </citation>
    <scope>NUCLEOTIDE SEQUENCE [LARGE SCALE GENOMIC DNA]</scope>
    <source>
        <strain evidence="1 2">DSMZ 100122</strain>
    </source>
</reference>
<dbReference type="SUPFAM" id="SSF48498">
    <property type="entry name" value="Tetracyclin repressor-like, C-terminal domain"/>
    <property type="match status" value="1"/>
</dbReference>
<proteinExistence type="predicted"/>
<dbReference type="SUPFAM" id="SSF46689">
    <property type="entry name" value="Homeodomain-like"/>
    <property type="match status" value="1"/>
</dbReference>
<evidence type="ECO:0008006" key="3">
    <source>
        <dbReference type="Google" id="ProtNLM"/>
    </source>
</evidence>
<keyword evidence="2" id="KW-1185">Reference proteome</keyword>
<dbReference type="InterPro" id="IPR036271">
    <property type="entry name" value="Tet_transcr_reg_TetR-rel_C_sf"/>
</dbReference>
<dbReference type="InterPro" id="IPR009057">
    <property type="entry name" value="Homeodomain-like_sf"/>
</dbReference>
<dbReference type="Proteomes" id="UP000678513">
    <property type="component" value="Chromosome"/>
</dbReference>
<dbReference type="EMBL" id="CP072384">
    <property type="protein sequence ID" value="QUC09128.1"/>
    <property type="molecule type" value="Genomic_DNA"/>
</dbReference>
<dbReference type="RefSeq" id="WP_212326198.1">
    <property type="nucleotide sequence ID" value="NZ_AP024463.1"/>
</dbReference>
<protein>
    <recommendedName>
        <fullName evidence="3">TetR family transcriptional regulator</fullName>
    </recommendedName>
</protein>
<evidence type="ECO:0000313" key="1">
    <source>
        <dbReference type="EMBL" id="QUC09128.1"/>
    </source>
</evidence>
<evidence type="ECO:0000313" key="2">
    <source>
        <dbReference type="Proteomes" id="UP000678513"/>
    </source>
</evidence>
<sequence length="209" mass="22590">MVSPGRPRLITTDRIVDAGRRITLPQLSIRGVARELGVSEMSIYRVAGDLEGLRAMVAEGIVAGHTFPEPTAGNPEDALVELGHALRDFVIVNPGIGQHLTRLSAPRHDFTIRLAEEQQAAFASRFGYPPAQASLLVSTVAEHAVALGEINPLSHDGQDQDLSLPEHAPTVRAGAETIASLTARERFDWSIRATARGAISLLDDRERRP</sequence>
<accession>A0ABX7Y9B3</accession>
<name>A0ABX7Y9B3_9ACTN</name>
<dbReference type="Gene3D" id="1.10.357.10">
    <property type="entry name" value="Tetracycline Repressor, domain 2"/>
    <property type="match status" value="1"/>
</dbReference>
<gene>
    <name evidence="1" type="ORF">J5A65_05245</name>
</gene>
<organism evidence="1 2">
    <name type="scientific">Arachnia rubra</name>
    <dbReference type="NCBI Taxonomy" id="1547448"/>
    <lineage>
        <taxon>Bacteria</taxon>
        <taxon>Bacillati</taxon>
        <taxon>Actinomycetota</taxon>
        <taxon>Actinomycetes</taxon>
        <taxon>Propionibacteriales</taxon>
        <taxon>Propionibacteriaceae</taxon>
        <taxon>Arachnia</taxon>
    </lineage>
</organism>